<evidence type="ECO:0000313" key="2">
    <source>
        <dbReference type="Proteomes" id="UP000198977"/>
    </source>
</evidence>
<reference evidence="1 2" key="1">
    <citation type="submission" date="2016-10" db="EMBL/GenBank/DDBJ databases">
        <authorList>
            <person name="de Groot N.N."/>
        </authorList>
    </citation>
    <scope>NUCLEOTIDE SEQUENCE [LARGE SCALE GENOMIC DNA]</scope>
    <source>
        <strain evidence="1 2">DSM 11443</strain>
    </source>
</reference>
<name>A0A1I1SUW1_9RHOB</name>
<sequence length="78" mass="8811">MTHTPYNTDDTLSRRLYLLRTNRHAQAKLSTPQKRIISTRRRANNPSAGKTGAVLSLTNHSQRVCLTRFEANPPPKSP</sequence>
<accession>A0A1I1SUW1</accession>
<evidence type="ECO:0000313" key="1">
    <source>
        <dbReference type="EMBL" id="SFD50289.1"/>
    </source>
</evidence>
<organism evidence="1 2">
    <name type="scientific">Sulfitobacter brevis</name>
    <dbReference type="NCBI Taxonomy" id="74348"/>
    <lineage>
        <taxon>Bacteria</taxon>
        <taxon>Pseudomonadati</taxon>
        <taxon>Pseudomonadota</taxon>
        <taxon>Alphaproteobacteria</taxon>
        <taxon>Rhodobacterales</taxon>
        <taxon>Roseobacteraceae</taxon>
        <taxon>Sulfitobacter</taxon>
    </lineage>
</organism>
<gene>
    <name evidence="1" type="ORF">SAMN04488523_101171</name>
</gene>
<dbReference type="Proteomes" id="UP000198977">
    <property type="component" value="Unassembled WGS sequence"/>
</dbReference>
<protein>
    <submittedName>
        <fullName evidence="1">Uncharacterized protein</fullName>
    </submittedName>
</protein>
<dbReference type="AlphaFoldDB" id="A0A1I1SUW1"/>
<proteinExistence type="predicted"/>
<dbReference type="EMBL" id="FOMW01000001">
    <property type="protein sequence ID" value="SFD50289.1"/>
    <property type="molecule type" value="Genomic_DNA"/>
</dbReference>
<keyword evidence="2" id="KW-1185">Reference proteome</keyword>